<gene>
    <name evidence="1" type="ORF">SAMN05421756_108184</name>
</gene>
<dbReference type="RefSeq" id="WP_091184384.1">
    <property type="nucleotide sequence ID" value="NZ_FOFA01000008.1"/>
</dbReference>
<dbReference type="STRING" id="1036181.SAMN05421756_108184"/>
<dbReference type="Pfam" id="PF21863">
    <property type="entry name" value="HTH_67"/>
    <property type="match status" value="1"/>
</dbReference>
<sequence length="274" mass="29538">MSSVARRMFELVEPIGMIPYSSQEPTDALFALGFTNYWDTYVAGRAAPLGLATADVVHALFYNFAPGEVARHIPKVWRTTTPEAATAARRSGCAKALRRILGDEVSSPAFGRAALLLAKAATSAPVEGRPMYAALRALPVPVEAEDRLFHAASLLREHRGDGHIVALMLEGVGGLEAHALLALDMNLPAEKFGRLHHLPARHIAAVLDGLRGRGLIGEDGWLSEAGRAVRRRVEALTDDLAARPYESLDADELDELETTLQPLATLLIAAQDLN</sequence>
<organism evidence="1 2">
    <name type="scientific">Microlunatus flavus</name>
    <dbReference type="NCBI Taxonomy" id="1036181"/>
    <lineage>
        <taxon>Bacteria</taxon>
        <taxon>Bacillati</taxon>
        <taxon>Actinomycetota</taxon>
        <taxon>Actinomycetes</taxon>
        <taxon>Propionibacteriales</taxon>
        <taxon>Propionibacteriaceae</taxon>
        <taxon>Microlunatus</taxon>
    </lineage>
</organism>
<proteinExistence type="predicted"/>
<dbReference type="Proteomes" id="UP000198504">
    <property type="component" value="Unassembled WGS sequence"/>
</dbReference>
<dbReference type="InterPro" id="IPR054058">
    <property type="entry name" value="HTH_67"/>
</dbReference>
<evidence type="ECO:0000313" key="2">
    <source>
        <dbReference type="Proteomes" id="UP000198504"/>
    </source>
</evidence>
<dbReference type="NCBIfam" id="NF047719">
    <property type="entry name" value="SCO6745_fam_HTH"/>
    <property type="match status" value="1"/>
</dbReference>
<dbReference type="AlphaFoldDB" id="A0A1H9L7G7"/>
<accession>A0A1H9L7G7</accession>
<protein>
    <submittedName>
        <fullName evidence="1">Uncharacterized protein</fullName>
    </submittedName>
</protein>
<reference evidence="2" key="1">
    <citation type="submission" date="2016-10" db="EMBL/GenBank/DDBJ databases">
        <authorList>
            <person name="Varghese N."/>
            <person name="Submissions S."/>
        </authorList>
    </citation>
    <scope>NUCLEOTIDE SEQUENCE [LARGE SCALE GENOMIC DNA]</scope>
    <source>
        <strain evidence="2">CGMCC 4.6856</strain>
    </source>
</reference>
<evidence type="ECO:0000313" key="1">
    <source>
        <dbReference type="EMBL" id="SER07095.1"/>
    </source>
</evidence>
<keyword evidence="2" id="KW-1185">Reference proteome</keyword>
<name>A0A1H9L7G7_9ACTN</name>
<dbReference type="OrthoDB" id="157052at2"/>
<dbReference type="EMBL" id="FOFA01000008">
    <property type="protein sequence ID" value="SER07095.1"/>
    <property type="molecule type" value="Genomic_DNA"/>
</dbReference>